<dbReference type="OrthoDB" id="1851235at2"/>
<dbReference type="RefSeq" id="WP_006597566.1">
    <property type="nucleotide sequence ID" value="NZ_GL622359.1"/>
</dbReference>
<dbReference type="HOGENOM" id="CLU_156560_0_0_9"/>
<accession>E6MDR6</accession>
<keyword evidence="2" id="KW-1185">Reference proteome</keyword>
<comment type="caution">
    <text evidence="1">The sequence shown here is derived from an EMBL/GenBank/DDBJ whole genome shotgun (WGS) entry which is preliminary data.</text>
</comment>
<dbReference type="Proteomes" id="UP000004754">
    <property type="component" value="Unassembled WGS sequence"/>
</dbReference>
<dbReference type="eggNOG" id="ENOG50334UU">
    <property type="taxonomic scope" value="Bacteria"/>
</dbReference>
<name>E6MDR6_9FIRM</name>
<reference evidence="1 2" key="1">
    <citation type="submission" date="2010-12" db="EMBL/GenBank/DDBJ databases">
        <authorList>
            <person name="Muzny D."/>
            <person name="Qin X."/>
            <person name="Deng J."/>
            <person name="Jiang H."/>
            <person name="Liu Y."/>
            <person name="Qu J."/>
            <person name="Song X.-Z."/>
            <person name="Zhang L."/>
            <person name="Thornton R."/>
            <person name="Coyle M."/>
            <person name="Francisco L."/>
            <person name="Jackson L."/>
            <person name="Javaid M."/>
            <person name="Korchina V."/>
            <person name="Kovar C."/>
            <person name="Mata R."/>
            <person name="Mathew T."/>
            <person name="Ngo R."/>
            <person name="Nguyen L."/>
            <person name="Nguyen N."/>
            <person name="Okwuonu G."/>
            <person name="Ongeri F."/>
            <person name="Pham C."/>
            <person name="Simmons D."/>
            <person name="Wilczek-Boney K."/>
            <person name="Hale W."/>
            <person name="Jakkamsetti A."/>
            <person name="Pham P."/>
            <person name="Ruth R."/>
            <person name="San Lucas F."/>
            <person name="Warren J."/>
            <person name="Zhang J."/>
            <person name="Zhao Z."/>
            <person name="Zhou C."/>
            <person name="Zhu D."/>
            <person name="Lee S."/>
            <person name="Bess C."/>
            <person name="Blankenburg K."/>
            <person name="Forbes L."/>
            <person name="Fu Q."/>
            <person name="Gubbala S."/>
            <person name="Hirani K."/>
            <person name="Jayaseelan J.C."/>
            <person name="Lara F."/>
            <person name="Munidasa M."/>
            <person name="Palculict T."/>
            <person name="Patil S."/>
            <person name="Pu L.-L."/>
            <person name="Saada N."/>
            <person name="Tang L."/>
            <person name="Weissenberger G."/>
            <person name="Zhu Y."/>
            <person name="Hemphill L."/>
            <person name="Shang Y."/>
            <person name="Youmans B."/>
            <person name="Ayvaz T."/>
            <person name="Ross M."/>
            <person name="Santibanez J."/>
            <person name="Aqrawi P."/>
            <person name="Gross S."/>
            <person name="Joshi V."/>
            <person name="Fowler G."/>
            <person name="Nazareth L."/>
            <person name="Reid J."/>
            <person name="Worley K."/>
            <person name="Petrosino J."/>
            <person name="Highlander S."/>
            <person name="Gibbs R."/>
        </authorList>
    </citation>
    <scope>NUCLEOTIDE SEQUENCE [LARGE SCALE GENOMIC DNA]</scope>
    <source>
        <strain evidence="1 2">ATCC 23263</strain>
    </source>
</reference>
<dbReference type="STRING" id="887929.HMP0721_0148"/>
<dbReference type="AlphaFoldDB" id="E6MDR6"/>
<proteinExistence type="predicted"/>
<protein>
    <submittedName>
        <fullName evidence="1">Uncharacterized protein</fullName>
    </submittedName>
</protein>
<gene>
    <name evidence="1" type="ORF">HMP0721_0148</name>
</gene>
<organism evidence="1 2">
    <name type="scientific">Pseudoramibacter alactolyticus ATCC 23263</name>
    <dbReference type="NCBI Taxonomy" id="887929"/>
    <lineage>
        <taxon>Bacteria</taxon>
        <taxon>Bacillati</taxon>
        <taxon>Bacillota</taxon>
        <taxon>Clostridia</taxon>
        <taxon>Eubacteriales</taxon>
        <taxon>Eubacteriaceae</taxon>
        <taxon>Pseudoramibacter</taxon>
    </lineage>
</organism>
<sequence length="137" mass="14932">MILAVCIDDGGGLRFNHRRQSRDAGLMARLVEKFPGADFYAAPDSAVLFENSGLPAARLHLAADFLAAAGPGDVAFAEDGPLAPWAEKAEGLVIYHWNRRYPSDVTLDIDLGAWRLAGREDFAGTSHETITEEVYTR</sequence>
<evidence type="ECO:0000313" key="2">
    <source>
        <dbReference type="Proteomes" id="UP000004754"/>
    </source>
</evidence>
<dbReference type="EMBL" id="AEQN01000005">
    <property type="protein sequence ID" value="EFV02675.1"/>
    <property type="molecule type" value="Genomic_DNA"/>
</dbReference>
<evidence type="ECO:0000313" key="1">
    <source>
        <dbReference type="EMBL" id="EFV02675.1"/>
    </source>
</evidence>